<protein>
    <submittedName>
        <fullName evidence="2">Uncharacterized protein</fullName>
    </submittedName>
</protein>
<feature type="compositionally biased region" description="Polar residues" evidence="1">
    <location>
        <begin position="184"/>
        <end position="194"/>
    </location>
</feature>
<evidence type="ECO:0000256" key="1">
    <source>
        <dbReference type="SAM" id="MobiDB-lite"/>
    </source>
</evidence>
<gene>
    <name evidence="2" type="ORF">JEQ12_019039</name>
</gene>
<organism evidence="2 3">
    <name type="scientific">Ovis aries</name>
    <name type="common">Sheep</name>
    <dbReference type="NCBI Taxonomy" id="9940"/>
    <lineage>
        <taxon>Eukaryota</taxon>
        <taxon>Metazoa</taxon>
        <taxon>Chordata</taxon>
        <taxon>Craniata</taxon>
        <taxon>Vertebrata</taxon>
        <taxon>Euteleostomi</taxon>
        <taxon>Mammalia</taxon>
        <taxon>Eutheria</taxon>
        <taxon>Laurasiatheria</taxon>
        <taxon>Artiodactyla</taxon>
        <taxon>Ruminantia</taxon>
        <taxon>Pecora</taxon>
        <taxon>Bovidae</taxon>
        <taxon>Caprinae</taxon>
        <taxon>Ovis</taxon>
    </lineage>
</organism>
<dbReference type="Proteomes" id="UP000664991">
    <property type="component" value="Unassembled WGS sequence"/>
</dbReference>
<feature type="region of interest" description="Disordered" evidence="1">
    <location>
        <begin position="401"/>
        <end position="426"/>
    </location>
</feature>
<feature type="region of interest" description="Disordered" evidence="1">
    <location>
        <begin position="184"/>
        <end position="209"/>
    </location>
</feature>
<evidence type="ECO:0000313" key="3">
    <source>
        <dbReference type="Proteomes" id="UP000664991"/>
    </source>
</evidence>
<comment type="caution">
    <text evidence="2">The sequence shown here is derived from an EMBL/GenBank/DDBJ whole genome shotgun (WGS) entry which is preliminary data.</text>
</comment>
<reference evidence="2 3" key="1">
    <citation type="submission" date="2020-12" db="EMBL/GenBank/DDBJ databases">
        <title>De novo assembly of Tibetan sheep genome.</title>
        <authorList>
            <person name="Li X."/>
        </authorList>
    </citation>
    <scope>NUCLEOTIDE SEQUENCE [LARGE SCALE GENOMIC DNA]</scope>
    <source>
        <tissue evidence="2">Heart</tissue>
    </source>
</reference>
<dbReference type="AlphaFoldDB" id="A0A836A2F2"/>
<proteinExistence type="predicted"/>
<feature type="compositionally biased region" description="Basic and acidic residues" evidence="1">
    <location>
        <begin position="200"/>
        <end position="209"/>
    </location>
</feature>
<dbReference type="EMBL" id="JAEMGP010000008">
    <property type="protein sequence ID" value="KAG5205789.1"/>
    <property type="molecule type" value="Genomic_DNA"/>
</dbReference>
<sequence length="426" mass="44994">MPLLDVDTLPAAPLRPRPLLTSRRRCTQARCPGVCGLLDDQHVDSTEALPALTVTGLCCLEEAAPTTGRARVAAAVLGGCRTRACGCDGDPYANGPKSAFLPQISLEIRVIKVSPEQGPHQGPCRVDVQLRRGPVDDQWLREGWAWEQEAGPRESLHLLRHHGICPGHVLLGRQRLDNRIAQNLQTGSTSSSPAGWSEGRSADSSRCWKDQRRVRQPQAWVLICMAGFAPATQRPGNGCGACSPGPCGHGPARPAFLPNTGRLASVSLLPTLNSRRHPVADGEQGPSYDRRADDQSPPGRLCQEKACGSLPRGGGQRGRTDDTYGTEILPAPENMPSGPPPAHAFSAPGGAGIGLEDGTGLASPGARGAPAKRKSTQLSTFRVNVQSIGQALWPGQGAHKLVRGARGARPCSGENTSPLPTRDPCP</sequence>
<name>A0A836A2F2_SHEEP</name>
<accession>A0A836A2F2</accession>
<feature type="region of interest" description="Disordered" evidence="1">
    <location>
        <begin position="270"/>
        <end position="377"/>
    </location>
</feature>
<evidence type="ECO:0000313" key="2">
    <source>
        <dbReference type="EMBL" id="KAG5205789.1"/>
    </source>
</evidence>